<evidence type="ECO:0000313" key="8">
    <source>
        <dbReference type="EMBL" id="MBB3956083.1"/>
    </source>
</evidence>
<dbReference type="AlphaFoldDB" id="A0A7W6G777"/>
<dbReference type="InterPro" id="IPR046373">
    <property type="entry name" value="Acyl-CoA_Oxase/DH_mid-dom_sf"/>
</dbReference>
<dbReference type="RefSeq" id="WP_183626948.1">
    <property type="nucleotide sequence ID" value="NZ_JACIDX010000011.1"/>
</dbReference>
<dbReference type="Proteomes" id="UP000548867">
    <property type="component" value="Unassembled WGS sequence"/>
</dbReference>
<gene>
    <name evidence="8" type="ORF">GGR38_003040</name>
</gene>
<name>A0A7W6G777_9SPHN</name>
<dbReference type="CDD" id="cd00567">
    <property type="entry name" value="ACAD"/>
    <property type="match status" value="1"/>
</dbReference>
<dbReference type="Gene3D" id="1.20.140.10">
    <property type="entry name" value="Butyryl-CoA Dehydrogenase, subunit A, domain 3"/>
    <property type="match status" value="1"/>
</dbReference>
<keyword evidence="3" id="KW-0285">Flavoprotein</keyword>
<evidence type="ECO:0000256" key="3">
    <source>
        <dbReference type="ARBA" id="ARBA00022630"/>
    </source>
</evidence>
<evidence type="ECO:0000256" key="2">
    <source>
        <dbReference type="ARBA" id="ARBA00009347"/>
    </source>
</evidence>
<comment type="caution">
    <text evidence="8">The sequence shown here is derived from an EMBL/GenBank/DDBJ whole genome shotgun (WGS) entry which is preliminary data.</text>
</comment>
<dbReference type="Gene3D" id="1.10.540.10">
    <property type="entry name" value="Acyl-CoA dehydrogenase/oxidase, N-terminal domain"/>
    <property type="match status" value="1"/>
</dbReference>
<dbReference type="EMBL" id="JACIDX010000011">
    <property type="protein sequence ID" value="MBB3956083.1"/>
    <property type="molecule type" value="Genomic_DNA"/>
</dbReference>
<evidence type="ECO:0000313" key="9">
    <source>
        <dbReference type="Proteomes" id="UP000548867"/>
    </source>
</evidence>
<evidence type="ECO:0000256" key="1">
    <source>
        <dbReference type="ARBA" id="ARBA00001974"/>
    </source>
</evidence>
<dbReference type="GO" id="GO:0050660">
    <property type="term" value="F:flavin adenine dinucleotide binding"/>
    <property type="evidence" value="ECO:0007669"/>
    <property type="project" value="InterPro"/>
</dbReference>
<comment type="similarity">
    <text evidence="2">Belongs to the acyl-CoA dehydrogenase family.</text>
</comment>
<feature type="domain" description="Acyl-CoA dehydrogenase/oxidase N-terminal" evidence="7">
    <location>
        <begin position="5"/>
        <end position="124"/>
    </location>
</feature>
<keyword evidence="5" id="KW-0560">Oxidoreductase</keyword>
<evidence type="ECO:0000256" key="4">
    <source>
        <dbReference type="ARBA" id="ARBA00022827"/>
    </source>
</evidence>
<dbReference type="Pfam" id="PF00441">
    <property type="entry name" value="Acyl-CoA_dh_1"/>
    <property type="match status" value="1"/>
</dbReference>
<sequence length="375" mass="39728">MAVLNEEQTMLKDMVSQWVRDRMPVGVARGLYDHSGGGRKDATTGFDADAYAEVAAMGWSGILVPEAHGGSDFGAFSLGFVLEELARALSPLPLLSSAMVAVSALRLGGNAAQQSAWLPGLADGSIIGALAVDEGAHHLPDILALTATRAENGWRLDGIKRPVADGMGAGLFIVAARGDDGTALFLVPADAAGLTREPLDQIDARRPALLRFDGVVLGDDAMLGQGDALLSAILDRAYVGQAAELLGLATQAFETTLEYLKTRVQFGQLIGSFQALQHRASEMFGELQLTRSAVEAALVAIDADDPQLPSLASLAKAIANETAHRITCEMVQLHGGIGMTHEHDAGLYLKRSRVAEQAYGSSSFHRERWARLNGY</sequence>
<organism evidence="8 9">
    <name type="scientific">Novosphingobium sediminicola</name>
    <dbReference type="NCBI Taxonomy" id="563162"/>
    <lineage>
        <taxon>Bacteria</taxon>
        <taxon>Pseudomonadati</taxon>
        <taxon>Pseudomonadota</taxon>
        <taxon>Alphaproteobacteria</taxon>
        <taxon>Sphingomonadales</taxon>
        <taxon>Sphingomonadaceae</taxon>
        <taxon>Novosphingobium</taxon>
    </lineage>
</organism>
<evidence type="ECO:0000259" key="7">
    <source>
        <dbReference type="Pfam" id="PF02771"/>
    </source>
</evidence>
<dbReference type="InterPro" id="IPR037069">
    <property type="entry name" value="AcylCoA_DH/ox_N_sf"/>
</dbReference>
<dbReference type="InterPro" id="IPR013786">
    <property type="entry name" value="AcylCoA_DH/ox_N"/>
</dbReference>
<dbReference type="SUPFAM" id="SSF56645">
    <property type="entry name" value="Acyl-CoA dehydrogenase NM domain-like"/>
    <property type="match status" value="1"/>
</dbReference>
<dbReference type="GO" id="GO:0003995">
    <property type="term" value="F:acyl-CoA dehydrogenase activity"/>
    <property type="evidence" value="ECO:0007669"/>
    <property type="project" value="TreeGrafter"/>
</dbReference>
<dbReference type="PANTHER" id="PTHR43884">
    <property type="entry name" value="ACYL-COA DEHYDROGENASE"/>
    <property type="match status" value="1"/>
</dbReference>
<reference evidence="8 9" key="1">
    <citation type="submission" date="2020-08" db="EMBL/GenBank/DDBJ databases">
        <title>Genomic Encyclopedia of Type Strains, Phase IV (KMG-IV): sequencing the most valuable type-strain genomes for metagenomic binning, comparative biology and taxonomic classification.</title>
        <authorList>
            <person name="Goeker M."/>
        </authorList>
    </citation>
    <scope>NUCLEOTIDE SEQUENCE [LARGE SCALE GENOMIC DNA]</scope>
    <source>
        <strain evidence="8 9">DSM 27057</strain>
    </source>
</reference>
<dbReference type="PANTHER" id="PTHR43884:SF20">
    <property type="entry name" value="ACYL-COA DEHYDROGENASE FADE28"/>
    <property type="match status" value="1"/>
</dbReference>
<protein>
    <submittedName>
        <fullName evidence="8">Alkylation response protein AidB-like acyl-CoA dehydrogenase</fullName>
    </submittedName>
</protein>
<comment type="cofactor">
    <cofactor evidence="1">
        <name>FAD</name>
        <dbReference type="ChEBI" id="CHEBI:57692"/>
    </cofactor>
</comment>
<dbReference type="InterPro" id="IPR009075">
    <property type="entry name" value="AcylCo_DH/oxidase_C"/>
</dbReference>
<evidence type="ECO:0000256" key="5">
    <source>
        <dbReference type="ARBA" id="ARBA00023002"/>
    </source>
</evidence>
<dbReference type="SUPFAM" id="SSF47203">
    <property type="entry name" value="Acyl-CoA dehydrogenase C-terminal domain-like"/>
    <property type="match status" value="1"/>
</dbReference>
<dbReference type="Pfam" id="PF02771">
    <property type="entry name" value="Acyl-CoA_dh_N"/>
    <property type="match status" value="1"/>
</dbReference>
<keyword evidence="4" id="KW-0274">FAD</keyword>
<dbReference type="InterPro" id="IPR036250">
    <property type="entry name" value="AcylCo_DH-like_C"/>
</dbReference>
<accession>A0A7W6G777</accession>
<feature type="domain" description="Acyl-CoA dehydrogenase/oxidase C-terminal" evidence="6">
    <location>
        <begin position="231"/>
        <end position="371"/>
    </location>
</feature>
<proteinExistence type="inferred from homology"/>
<evidence type="ECO:0000259" key="6">
    <source>
        <dbReference type="Pfam" id="PF00441"/>
    </source>
</evidence>
<keyword evidence="9" id="KW-1185">Reference proteome</keyword>
<dbReference type="InterPro" id="IPR009100">
    <property type="entry name" value="AcylCoA_DH/oxidase_NM_dom_sf"/>
</dbReference>
<dbReference type="Gene3D" id="2.40.110.10">
    <property type="entry name" value="Butyryl-CoA Dehydrogenase, subunit A, domain 2"/>
    <property type="match status" value="1"/>
</dbReference>